<dbReference type="Gene3D" id="3.50.50.60">
    <property type="entry name" value="FAD/NAD(P)-binding domain"/>
    <property type="match status" value="1"/>
</dbReference>
<dbReference type="Pfam" id="PF01266">
    <property type="entry name" value="DAO"/>
    <property type="match status" value="1"/>
</dbReference>
<evidence type="ECO:0000313" key="3">
    <source>
        <dbReference type="Proteomes" id="UP000069705"/>
    </source>
</evidence>
<protein>
    <submittedName>
        <fullName evidence="2">FAD dependent oxidoreductase</fullName>
    </submittedName>
</protein>
<dbReference type="InterPro" id="IPR006076">
    <property type="entry name" value="FAD-dep_OxRdtase"/>
</dbReference>
<dbReference type="Proteomes" id="UP000069705">
    <property type="component" value="Unassembled WGS sequence"/>
</dbReference>
<evidence type="ECO:0000313" key="2">
    <source>
        <dbReference type="EMBL" id="GAT01597.1"/>
    </source>
</evidence>
<proteinExistence type="predicted"/>
<name>A0A100WP03_MYCFO</name>
<reference evidence="2 3" key="1">
    <citation type="journal article" date="2016" name="Genome Announc.">
        <title>Draft Genome Sequences of Five Rapidly Growing Mycobacterium Species, M. thermoresistibile, M. fortuitum subsp. acetamidolyticum, M. canariasense, M. brisbanense, and M. novocastrense.</title>
        <authorList>
            <person name="Katahira K."/>
            <person name="Ogura Y."/>
            <person name="Gotoh Y."/>
            <person name="Hayashi T."/>
        </authorList>
    </citation>
    <scope>NUCLEOTIDE SEQUENCE [LARGE SCALE GENOMIC DNA]</scope>
    <source>
        <strain evidence="2 3">JCM6368</strain>
    </source>
</reference>
<accession>A0A100WP03</accession>
<comment type="caution">
    <text evidence="2">The sequence shown here is derived from an EMBL/GenBank/DDBJ whole genome shotgun (WGS) entry which is preliminary data.</text>
</comment>
<dbReference type="AlphaFoldDB" id="A0A100WP03"/>
<evidence type="ECO:0000259" key="1">
    <source>
        <dbReference type="Pfam" id="PF01266"/>
    </source>
</evidence>
<feature type="domain" description="FAD dependent oxidoreductase" evidence="1">
    <location>
        <begin position="14"/>
        <end position="296"/>
    </location>
</feature>
<reference evidence="3" key="2">
    <citation type="submission" date="2016-02" db="EMBL/GenBank/DDBJ databases">
        <title>Draft genome sequence of five rapidly growing Mycobacterium species.</title>
        <authorList>
            <person name="Katahira K."/>
            <person name="Gotou Y."/>
            <person name="Iida K."/>
            <person name="Ogura Y."/>
            <person name="Hayashi T."/>
        </authorList>
    </citation>
    <scope>NUCLEOTIDE SEQUENCE [LARGE SCALE GENOMIC DNA]</scope>
    <source>
        <strain evidence="3">JCM6368</strain>
    </source>
</reference>
<dbReference type="EMBL" id="BCSZ01000014">
    <property type="protein sequence ID" value="GAT01597.1"/>
    <property type="molecule type" value="Genomic_DNA"/>
</dbReference>
<gene>
    <name evidence="2" type="ORF">RMCFA_1709</name>
</gene>
<organism evidence="2 3">
    <name type="scientific">Mycolicibacterium fortuitum subsp. acetamidolyticum</name>
    <dbReference type="NCBI Taxonomy" id="144550"/>
    <lineage>
        <taxon>Bacteria</taxon>
        <taxon>Bacillati</taxon>
        <taxon>Actinomycetota</taxon>
        <taxon>Actinomycetes</taxon>
        <taxon>Mycobacteriales</taxon>
        <taxon>Mycobacteriaceae</taxon>
        <taxon>Mycolicibacterium</taxon>
    </lineage>
</organism>
<dbReference type="SUPFAM" id="SSF51905">
    <property type="entry name" value="FAD/NAD(P)-binding domain"/>
    <property type="match status" value="1"/>
</dbReference>
<dbReference type="InterPro" id="IPR036188">
    <property type="entry name" value="FAD/NAD-bd_sf"/>
</dbReference>
<sequence length="423" mass="46395">MVTETHLEELDAGDVVVIGAGASGVLTSSALSAKGLEVTLIDRRGLAAEQSSHSHGYMHRGHIYQKPSPELVLALQTGADRWKDELTAVGVKPLNENAVVGFIHEHNAKVAAGAWREAGLQFGKAEAVPGVNHDALPFCYDTREQTYDFTAWFEAARSRHLGNVRTVQATATGLLRDDREIVGVRVDIGERTLVLRSRFVVLAAGTGNLDLVSTATTYRGRAMNRLSFMLVLAARGLPRLSLVSPENGTYGLFMVSRHTDEMDYWLVSNFVSYSDVSCTRNAAALWIRGVVRLMNMYTFALNDNYSPEWAIYPAAKGELRSNRNQIEKHTTENYRLNNVCVAAPTKLTLAPLLADDIAAHVLKHIMKAPPRASRPPVQGQSLDLVPETWTAQTLLLNGALHHLNADPMAGAECIQHPQIRQGF</sequence>